<gene>
    <name evidence="2" type="ORF">RI532_12255</name>
</gene>
<dbReference type="EMBL" id="JAVLAM010000002">
    <property type="protein sequence ID" value="MDT7015156.1"/>
    <property type="molecule type" value="Genomic_DNA"/>
</dbReference>
<keyword evidence="1" id="KW-1133">Transmembrane helix</keyword>
<dbReference type="InterPro" id="IPR007039">
    <property type="entry name" value="TrbC/VirB2"/>
</dbReference>
<feature type="transmembrane region" description="Helical" evidence="1">
    <location>
        <begin position="83"/>
        <end position="103"/>
    </location>
</feature>
<dbReference type="AlphaFoldDB" id="A0AAW8WAB7"/>
<comment type="caution">
    <text evidence="2">The sequence shown here is derived from an EMBL/GenBank/DDBJ whole genome shotgun (WGS) entry which is preliminary data.</text>
</comment>
<protein>
    <submittedName>
        <fullName evidence="2">TrbC/VirB2 family protein</fullName>
    </submittedName>
</protein>
<accession>A0AAW8WAB7</accession>
<organism evidence="2 3">
    <name type="scientific">Levilactobacillus namurensis</name>
    <dbReference type="NCBI Taxonomy" id="380393"/>
    <lineage>
        <taxon>Bacteria</taxon>
        <taxon>Bacillati</taxon>
        <taxon>Bacillota</taxon>
        <taxon>Bacilli</taxon>
        <taxon>Lactobacillales</taxon>
        <taxon>Lactobacillaceae</taxon>
        <taxon>Levilactobacillus</taxon>
    </lineage>
</organism>
<dbReference type="Proteomes" id="UP001254075">
    <property type="component" value="Unassembled WGS sequence"/>
</dbReference>
<name>A0AAW8WAB7_9LACO</name>
<proteinExistence type="predicted"/>
<sequence>MNILDMAIYTHFPKLATAMISNPVMLASVGNEKAVKGTTSVINKVGSALQIIGYAGGVVAIIACALVMMLVGQSKRESIKGHLAIIMGCIVLIFAAGALGSFLKGYSKSSF</sequence>
<evidence type="ECO:0000256" key="1">
    <source>
        <dbReference type="SAM" id="Phobius"/>
    </source>
</evidence>
<dbReference type="RefSeq" id="WP_039106855.1">
    <property type="nucleotide sequence ID" value="NZ_JAVLAL010000002.1"/>
</dbReference>
<keyword evidence="1" id="KW-0812">Transmembrane</keyword>
<evidence type="ECO:0000313" key="3">
    <source>
        <dbReference type="Proteomes" id="UP001254075"/>
    </source>
</evidence>
<feature type="transmembrane region" description="Helical" evidence="1">
    <location>
        <begin position="51"/>
        <end position="71"/>
    </location>
</feature>
<keyword evidence="1" id="KW-0472">Membrane</keyword>
<evidence type="ECO:0000313" key="2">
    <source>
        <dbReference type="EMBL" id="MDT7015156.1"/>
    </source>
</evidence>
<reference evidence="2" key="1">
    <citation type="submission" date="2023-08" db="EMBL/GenBank/DDBJ databases">
        <authorList>
            <person name="Page C.A."/>
            <person name="Perez-Diaz I.M."/>
        </authorList>
    </citation>
    <scope>NUCLEOTIDE SEQUENCE</scope>
    <source>
        <strain evidence="2">3.8.38</strain>
    </source>
</reference>
<dbReference type="Pfam" id="PF04956">
    <property type="entry name" value="TrbC"/>
    <property type="match status" value="1"/>
</dbReference>